<evidence type="ECO:0000259" key="1">
    <source>
        <dbReference type="Pfam" id="PF06568"/>
    </source>
</evidence>
<sequence length="81" mass="9323">MIASPNQKETQVSIVAISNTGPSRPLPKPRSVFSRFLAILVEYDRQQREAEKLRQMSDWMLDDIGLTRDQVGYPRKFLPFG</sequence>
<dbReference type="Pfam" id="PF06568">
    <property type="entry name" value="YjiS-like"/>
    <property type="match status" value="1"/>
</dbReference>
<name>A0A6P1T195_9RHOB</name>
<dbReference type="KEGG" id="amaq:GO499_10170"/>
<gene>
    <name evidence="2" type="ORF">GO499_10170</name>
</gene>
<dbReference type="Proteomes" id="UP000464495">
    <property type="component" value="Chromosome"/>
</dbReference>
<organism evidence="2 3">
    <name type="scientific">Algicella marina</name>
    <dbReference type="NCBI Taxonomy" id="2683284"/>
    <lineage>
        <taxon>Bacteria</taxon>
        <taxon>Pseudomonadati</taxon>
        <taxon>Pseudomonadota</taxon>
        <taxon>Alphaproteobacteria</taxon>
        <taxon>Rhodobacterales</taxon>
        <taxon>Paracoccaceae</taxon>
        <taxon>Algicella</taxon>
    </lineage>
</organism>
<dbReference type="AlphaFoldDB" id="A0A6P1T195"/>
<accession>A0A6P1T195</accession>
<protein>
    <submittedName>
        <fullName evidence="2">DUF1127 domain-containing protein</fullName>
    </submittedName>
</protein>
<dbReference type="InterPro" id="IPR009506">
    <property type="entry name" value="YjiS-like"/>
</dbReference>
<dbReference type="EMBL" id="CP046620">
    <property type="protein sequence ID" value="QHQ35525.1"/>
    <property type="molecule type" value="Genomic_DNA"/>
</dbReference>
<reference evidence="2 3" key="1">
    <citation type="submission" date="2019-12" db="EMBL/GenBank/DDBJ databases">
        <title>Complete genome sequence of Algicella marina strain 9Alg 56(T) isolated from the red alga Tichocarpus crinitus.</title>
        <authorList>
            <person name="Kim S.-G."/>
            <person name="Nedashkovskaya O.I."/>
        </authorList>
    </citation>
    <scope>NUCLEOTIDE SEQUENCE [LARGE SCALE GENOMIC DNA]</scope>
    <source>
        <strain evidence="2 3">9Alg 56</strain>
    </source>
</reference>
<evidence type="ECO:0000313" key="2">
    <source>
        <dbReference type="EMBL" id="QHQ35525.1"/>
    </source>
</evidence>
<keyword evidence="3" id="KW-1185">Reference proteome</keyword>
<evidence type="ECO:0000313" key="3">
    <source>
        <dbReference type="Proteomes" id="UP000464495"/>
    </source>
</evidence>
<proteinExistence type="predicted"/>
<feature type="domain" description="YjiS-like" evidence="1">
    <location>
        <begin position="45"/>
        <end position="71"/>
    </location>
</feature>